<sequence length="491" mass="57507">MIKTIRLILGDQLNESHPWFRTADDSVLYVMMEVLQESNHIKQHIQKVMASYASMRNFARKMRDKGHEFFYLTLDAPENRQSIPENIAWLIYQHRPEFFEYISPDDYRISRQIHDFSLILGVKVNICSAYHFLFEKSDYIKIEGNSPDQILQYLKVKNSAVIHSIQQLSDQQPAIKPAVKSTPDLKFSHDLRPIKKLIEKMGIDTYGEVNAKNFPWIISRENTFHYLDFFLEQKLPEMKAHEPIFSPQLSFALNLKLISPRELLSVLEEKLRNKSCRASKEQINRFLFDLMGKREFRRQKYKRETPVNLMEASLESNEIPRDFQMGESKMHCIQAGLNSISKMATVNQPSTLQILKNFAVYSKTDQLAFEEWWIGNLMNAFPWNTSESLRADFSTPSKIPFTDGRSIQKVSGHCDACLYNPNMSFGENACPMNALFWRYVHKNESELRKLPVLQKLLKEWDEMPPQDKHHILTYAHNYQRGEISVNEKSPI</sequence>
<dbReference type="PANTHER" id="PTHR38657:SF1">
    <property type="entry name" value="SLR1343 PROTEIN"/>
    <property type="match status" value="1"/>
</dbReference>
<dbReference type="InterPro" id="IPR007357">
    <property type="entry name" value="PhrB-like"/>
</dbReference>
<dbReference type="SUPFAM" id="SSF48173">
    <property type="entry name" value="Cryptochrome/photolyase FAD-binding domain"/>
    <property type="match status" value="1"/>
</dbReference>
<evidence type="ECO:0000313" key="1">
    <source>
        <dbReference type="EMBL" id="GJM62419.1"/>
    </source>
</evidence>
<name>A0AAN4W037_9BACT</name>
<protein>
    <submittedName>
        <fullName evidence="1">Cryptochrome/photolyase family protein</fullName>
    </submittedName>
</protein>
<evidence type="ECO:0000313" key="2">
    <source>
        <dbReference type="Proteomes" id="UP001310022"/>
    </source>
</evidence>
<accession>A0AAN4W037</accession>
<keyword evidence="2" id="KW-1185">Reference proteome</keyword>
<dbReference type="RefSeq" id="WP_338237686.1">
    <property type="nucleotide sequence ID" value="NZ_BQKE01000001.1"/>
</dbReference>
<dbReference type="Pfam" id="PF04244">
    <property type="entry name" value="DPRP"/>
    <property type="match status" value="1"/>
</dbReference>
<dbReference type="Proteomes" id="UP001310022">
    <property type="component" value="Unassembled WGS sequence"/>
</dbReference>
<gene>
    <name evidence="1" type="ORF">PEDI_29710</name>
</gene>
<dbReference type="EMBL" id="BQKE01000001">
    <property type="protein sequence ID" value="GJM62419.1"/>
    <property type="molecule type" value="Genomic_DNA"/>
</dbReference>
<dbReference type="InterPro" id="IPR014729">
    <property type="entry name" value="Rossmann-like_a/b/a_fold"/>
</dbReference>
<organism evidence="1 2">
    <name type="scientific">Persicobacter diffluens</name>
    <dbReference type="NCBI Taxonomy" id="981"/>
    <lineage>
        <taxon>Bacteria</taxon>
        <taxon>Pseudomonadati</taxon>
        <taxon>Bacteroidota</taxon>
        <taxon>Cytophagia</taxon>
        <taxon>Cytophagales</taxon>
        <taxon>Persicobacteraceae</taxon>
        <taxon>Persicobacter</taxon>
    </lineage>
</organism>
<dbReference type="InterPro" id="IPR052551">
    <property type="entry name" value="UV-DNA_repair_photolyase"/>
</dbReference>
<dbReference type="Gene3D" id="3.40.50.620">
    <property type="entry name" value="HUPs"/>
    <property type="match status" value="1"/>
</dbReference>
<dbReference type="AlphaFoldDB" id="A0AAN4W037"/>
<dbReference type="InterPro" id="IPR036134">
    <property type="entry name" value="Crypto/Photolyase_FAD-like_sf"/>
</dbReference>
<dbReference type="Gene3D" id="1.10.10.1710">
    <property type="entry name" value="Deoxyribodipyrimidine photolyase-related"/>
    <property type="match status" value="1"/>
</dbReference>
<comment type="caution">
    <text evidence="1">The sequence shown here is derived from an EMBL/GenBank/DDBJ whole genome shotgun (WGS) entry which is preliminary data.</text>
</comment>
<proteinExistence type="predicted"/>
<dbReference type="PANTHER" id="PTHR38657">
    <property type="entry name" value="SLR1343 PROTEIN"/>
    <property type="match status" value="1"/>
</dbReference>
<dbReference type="Gene3D" id="1.10.579.10">
    <property type="entry name" value="DNA Cyclobutane Dipyrimidine Photolyase, subunit A, domain 3"/>
    <property type="match status" value="1"/>
</dbReference>
<reference evidence="1 2" key="1">
    <citation type="submission" date="2021-12" db="EMBL/GenBank/DDBJ databases">
        <title>Genome sequencing of bacteria with rrn-lacking chromosome and rrn-plasmid.</title>
        <authorList>
            <person name="Anda M."/>
            <person name="Iwasaki W."/>
        </authorList>
    </citation>
    <scope>NUCLEOTIDE SEQUENCE [LARGE SCALE GENOMIC DNA]</scope>
    <source>
        <strain evidence="1 2">NBRC 15940</strain>
    </source>
</reference>
<dbReference type="Gene3D" id="1.25.40.80">
    <property type="match status" value="1"/>
</dbReference>